<reference evidence="10 11" key="1">
    <citation type="submission" date="2016-03" db="EMBL/GenBank/DDBJ databases">
        <title>Choanephora cucurbitarum.</title>
        <authorList>
            <person name="Min B."/>
            <person name="Park H."/>
            <person name="Park J.-H."/>
            <person name="Shin H.-D."/>
            <person name="Choi I.-G."/>
        </authorList>
    </citation>
    <scope>NUCLEOTIDE SEQUENCE [LARGE SCALE GENOMIC DNA]</scope>
    <source>
        <strain evidence="10 11">KUS-F28377</strain>
    </source>
</reference>
<protein>
    <submittedName>
        <fullName evidence="10">Putative sodium-coupled neutral amino acid transporter 11</fullName>
    </submittedName>
</protein>
<dbReference type="OrthoDB" id="28208at2759"/>
<feature type="domain" description="Amino acid transporter transmembrane" evidence="9">
    <location>
        <begin position="32"/>
        <end position="393"/>
    </location>
</feature>
<name>A0A1C7NSL1_9FUNG</name>
<accession>A0A1C7NSL1</accession>
<evidence type="ECO:0000256" key="4">
    <source>
        <dbReference type="ARBA" id="ARBA00022692"/>
    </source>
</evidence>
<feature type="transmembrane region" description="Helical" evidence="8">
    <location>
        <begin position="147"/>
        <end position="167"/>
    </location>
</feature>
<dbReference type="PANTHER" id="PTHR22950">
    <property type="entry name" value="AMINO ACID TRANSPORTER"/>
    <property type="match status" value="1"/>
</dbReference>
<dbReference type="InParanoid" id="A0A1C7NSL1"/>
<feature type="transmembrane region" description="Helical" evidence="8">
    <location>
        <begin position="290"/>
        <end position="312"/>
    </location>
</feature>
<evidence type="ECO:0000256" key="7">
    <source>
        <dbReference type="ARBA" id="ARBA00023136"/>
    </source>
</evidence>
<dbReference type="Proteomes" id="UP000093000">
    <property type="component" value="Unassembled WGS sequence"/>
</dbReference>
<feature type="transmembrane region" description="Helical" evidence="8">
    <location>
        <begin position="473"/>
        <end position="498"/>
    </location>
</feature>
<comment type="caution">
    <text evidence="10">The sequence shown here is derived from an EMBL/GenBank/DDBJ whole genome shotgun (WGS) entry which is preliminary data.</text>
</comment>
<keyword evidence="3" id="KW-0813">Transport</keyword>
<evidence type="ECO:0000313" key="11">
    <source>
        <dbReference type="Proteomes" id="UP000093000"/>
    </source>
</evidence>
<feature type="transmembrane region" description="Helical" evidence="8">
    <location>
        <begin position="106"/>
        <end position="127"/>
    </location>
</feature>
<keyword evidence="7 8" id="KW-0472">Membrane</keyword>
<dbReference type="EMBL" id="LUGH01000006">
    <property type="protein sequence ID" value="OBZ91666.1"/>
    <property type="molecule type" value="Genomic_DNA"/>
</dbReference>
<feature type="transmembrane region" description="Helical" evidence="8">
    <location>
        <begin position="62"/>
        <end position="85"/>
    </location>
</feature>
<evidence type="ECO:0000256" key="2">
    <source>
        <dbReference type="ARBA" id="ARBA00008066"/>
    </source>
</evidence>
<evidence type="ECO:0000313" key="10">
    <source>
        <dbReference type="EMBL" id="OBZ91666.1"/>
    </source>
</evidence>
<feature type="transmembrane region" description="Helical" evidence="8">
    <location>
        <begin position="36"/>
        <end position="56"/>
    </location>
</feature>
<keyword evidence="11" id="KW-1185">Reference proteome</keyword>
<evidence type="ECO:0000256" key="1">
    <source>
        <dbReference type="ARBA" id="ARBA00004141"/>
    </source>
</evidence>
<evidence type="ECO:0000256" key="3">
    <source>
        <dbReference type="ARBA" id="ARBA00022448"/>
    </source>
</evidence>
<comment type="similarity">
    <text evidence="2">Belongs to the amino acid/polyamine transporter 2 family.</text>
</comment>
<dbReference type="STRING" id="101091.A0A1C7NSL1"/>
<keyword evidence="5" id="KW-0029">Amino-acid transport</keyword>
<dbReference type="Pfam" id="PF01490">
    <property type="entry name" value="Aa_trans"/>
    <property type="match status" value="1"/>
</dbReference>
<feature type="transmembrane region" description="Helical" evidence="8">
    <location>
        <begin position="250"/>
        <end position="270"/>
    </location>
</feature>
<dbReference type="AlphaFoldDB" id="A0A1C7NSL1"/>
<evidence type="ECO:0000259" key="9">
    <source>
        <dbReference type="Pfam" id="PF01490"/>
    </source>
</evidence>
<feature type="transmembrane region" description="Helical" evidence="8">
    <location>
        <begin position="333"/>
        <end position="353"/>
    </location>
</feature>
<comment type="subcellular location">
    <subcellularLocation>
        <location evidence="1">Membrane</location>
        <topology evidence="1">Multi-pass membrane protein</topology>
    </subcellularLocation>
</comment>
<evidence type="ECO:0000256" key="8">
    <source>
        <dbReference type="SAM" id="Phobius"/>
    </source>
</evidence>
<keyword evidence="6 8" id="KW-1133">Transmembrane helix</keyword>
<evidence type="ECO:0000256" key="5">
    <source>
        <dbReference type="ARBA" id="ARBA00022970"/>
    </source>
</evidence>
<feature type="transmembrane region" description="Helical" evidence="8">
    <location>
        <begin position="359"/>
        <end position="382"/>
    </location>
</feature>
<proteinExistence type="inferred from homology"/>
<dbReference type="PANTHER" id="PTHR22950:SF458">
    <property type="entry name" value="SODIUM-COUPLED NEUTRAL AMINO ACID TRANSPORTER 11-RELATED"/>
    <property type="match status" value="1"/>
</dbReference>
<gene>
    <name evidence="10" type="primary">Slc38a11</name>
    <name evidence="10" type="ORF">A0J61_00316</name>
</gene>
<organism evidence="10 11">
    <name type="scientific">Choanephora cucurbitarum</name>
    <dbReference type="NCBI Taxonomy" id="101091"/>
    <lineage>
        <taxon>Eukaryota</taxon>
        <taxon>Fungi</taxon>
        <taxon>Fungi incertae sedis</taxon>
        <taxon>Mucoromycota</taxon>
        <taxon>Mucoromycotina</taxon>
        <taxon>Mucoromycetes</taxon>
        <taxon>Mucorales</taxon>
        <taxon>Mucorineae</taxon>
        <taxon>Choanephoraceae</taxon>
        <taxon>Choanephoroideae</taxon>
        <taxon>Choanephora</taxon>
    </lineage>
</organism>
<feature type="transmembrane region" description="Helical" evidence="8">
    <location>
        <begin position="174"/>
        <end position="194"/>
    </location>
</feature>
<dbReference type="GO" id="GO:0015179">
    <property type="term" value="F:L-amino acid transmembrane transporter activity"/>
    <property type="evidence" value="ECO:0007669"/>
    <property type="project" value="TreeGrafter"/>
</dbReference>
<dbReference type="GO" id="GO:0016020">
    <property type="term" value="C:membrane"/>
    <property type="evidence" value="ECO:0007669"/>
    <property type="project" value="UniProtKB-SubCell"/>
</dbReference>
<feature type="transmembrane region" description="Helical" evidence="8">
    <location>
        <begin position="214"/>
        <end position="238"/>
    </location>
</feature>
<keyword evidence="4 8" id="KW-0812">Transmembrane</keyword>
<evidence type="ECO:0000256" key="6">
    <source>
        <dbReference type="ARBA" id="ARBA00022989"/>
    </source>
</evidence>
<sequence length="502" mass="54283">MSNYGTVPLKHQLSKAEQDLLQSDRPGYGTRTKVEVAFNLVNATVGAGIIGLPFAIARAGFFTGIAASIIVASLAQIGLYMLILAGQRVGIYKFALLVEYLLGRPGYHFLNFMICVQAGGAAVSYFILLGDSLPMLFERYLPQYTILANRTFIIAFVGIVFILPLNMSRSIGSLARWSIISVLCLPIILLTILIRAPAYAPKESIPLEWVGDDVFGALGIMAFAFTCHQVSFNNYLTLEDQSISNWKHTTILSTGMSWIISMTFAVIGYLCFGSNVQSNLFMNFASDDPIVNIGRFALSISMILTIPMGIFPTREAIQKSLGFETANKQPTDVQHYVVTVILFGIILGIAIAVQSLGVVYSLVGGFSATTLAYILPAAAYLVTRGTYLQNLESASMINTNGNAGMPKNFVGVFPTLTGSTILTPDETDLKSPLLCETNSISSSSRYLLEDDVSTVDGDAIADLATDPSLRPLWWLDIAAGLLIVWGFVVMFFSISGVIRGGA</sequence>
<dbReference type="InterPro" id="IPR013057">
    <property type="entry name" value="AA_transpt_TM"/>
</dbReference>